<evidence type="ECO:0000313" key="2">
    <source>
        <dbReference type="EMBL" id="GFY60181.1"/>
    </source>
</evidence>
<gene>
    <name evidence="2" type="primary">NCL1_42248</name>
    <name evidence="2" type="ORF">TNIN_436251</name>
</gene>
<organism evidence="2 3">
    <name type="scientific">Trichonephila inaurata madagascariensis</name>
    <dbReference type="NCBI Taxonomy" id="2747483"/>
    <lineage>
        <taxon>Eukaryota</taxon>
        <taxon>Metazoa</taxon>
        <taxon>Ecdysozoa</taxon>
        <taxon>Arthropoda</taxon>
        <taxon>Chelicerata</taxon>
        <taxon>Arachnida</taxon>
        <taxon>Araneae</taxon>
        <taxon>Araneomorphae</taxon>
        <taxon>Entelegynae</taxon>
        <taxon>Araneoidea</taxon>
        <taxon>Nephilidae</taxon>
        <taxon>Trichonephila</taxon>
        <taxon>Trichonephila inaurata</taxon>
    </lineage>
</organism>
<keyword evidence="1" id="KW-0732">Signal</keyword>
<evidence type="ECO:0000313" key="3">
    <source>
        <dbReference type="Proteomes" id="UP000886998"/>
    </source>
</evidence>
<evidence type="ECO:0000256" key="1">
    <source>
        <dbReference type="SAM" id="SignalP"/>
    </source>
</evidence>
<feature type="chain" id="PRO_5036495008" description="IGFBP N-terminal domain-containing protein" evidence="1">
    <location>
        <begin position="17"/>
        <end position="97"/>
    </location>
</feature>
<keyword evidence="3" id="KW-1185">Reference proteome</keyword>
<protein>
    <recommendedName>
        <fullName evidence="4">IGFBP N-terminal domain-containing protein</fullName>
    </recommendedName>
</protein>
<dbReference type="OrthoDB" id="6410049at2759"/>
<reference evidence="2" key="1">
    <citation type="submission" date="2020-08" db="EMBL/GenBank/DDBJ databases">
        <title>Multicomponent nature underlies the extraordinary mechanical properties of spider dragline silk.</title>
        <authorList>
            <person name="Kono N."/>
            <person name="Nakamura H."/>
            <person name="Mori M."/>
            <person name="Yoshida Y."/>
            <person name="Ohtoshi R."/>
            <person name="Malay A.D."/>
            <person name="Moran D.A.P."/>
            <person name="Tomita M."/>
            <person name="Numata K."/>
            <person name="Arakawa K."/>
        </authorList>
    </citation>
    <scope>NUCLEOTIDE SEQUENCE</scope>
</reference>
<name>A0A8X7C787_9ARAC</name>
<proteinExistence type="predicted"/>
<sequence>MKRILIFALCITATCAFVCRPLNCDESECEDPNCNDDERPKTVGCDCCATCVKVLKKGDHCVIRPMPLVAGGAPRVPTAAITCDDGLYCNPQTHMCQ</sequence>
<evidence type="ECO:0008006" key="4">
    <source>
        <dbReference type="Google" id="ProtNLM"/>
    </source>
</evidence>
<feature type="signal peptide" evidence="1">
    <location>
        <begin position="1"/>
        <end position="16"/>
    </location>
</feature>
<dbReference type="AlphaFoldDB" id="A0A8X7C787"/>
<dbReference type="Proteomes" id="UP000886998">
    <property type="component" value="Unassembled WGS sequence"/>
</dbReference>
<dbReference type="EMBL" id="BMAV01013029">
    <property type="protein sequence ID" value="GFY60181.1"/>
    <property type="molecule type" value="Genomic_DNA"/>
</dbReference>
<comment type="caution">
    <text evidence="2">The sequence shown here is derived from an EMBL/GenBank/DDBJ whole genome shotgun (WGS) entry which is preliminary data.</text>
</comment>
<accession>A0A8X7C787</accession>